<dbReference type="GO" id="GO:0005737">
    <property type="term" value="C:cytoplasm"/>
    <property type="evidence" value="ECO:0007669"/>
    <property type="project" value="TreeGrafter"/>
</dbReference>
<dbReference type="PANTHER" id="PTHR12835:SF5">
    <property type="entry name" value="BIOTIN--PROTEIN LIGASE"/>
    <property type="match status" value="1"/>
</dbReference>
<evidence type="ECO:0000259" key="2">
    <source>
        <dbReference type="PROSITE" id="PS51733"/>
    </source>
</evidence>
<organism evidence="3 4">
    <name type="scientific">Aureibaculum marinum</name>
    <dbReference type="NCBI Taxonomy" id="2487930"/>
    <lineage>
        <taxon>Bacteria</taxon>
        <taxon>Pseudomonadati</taxon>
        <taxon>Bacteroidota</taxon>
        <taxon>Flavobacteriia</taxon>
        <taxon>Flavobacteriales</taxon>
        <taxon>Flavobacteriaceae</taxon>
        <taxon>Aureibaculum</taxon>
    </lineage>
</organism>
<gene>
    <name evidence="3" type="ORF">EGM88_03050</name>
</gene>
<dbReference type="EMBL" id="RPFJ01000003">
    <property type="protein sequence ID" value="RPD99538.1"/>
    <property type="molecule type" value="Genomic_DNA"/>
</dbReference>
<evidence type="ECO:0000256" key="1">
    <source>
        <dbReference type="ARBA" id="ARBA00022598"/>
    </source>
</evidence>
<dbReference type="SUPFAM" id="SSF55681">
    <property type="entry name" value="Class II aaRS and biotin synthetases"/>
    <property type="match status" value="1"/>
</dbReference>
<keyword evidence="4" id="KW-1185">Reference proteome</keyword>
<protein>
    <submittedName>
        <fullName evidence="3">Biotin--[acetyl-CoA-carboxylase] ligase</fullName>
        <ecNumber evidence="3">6.3.4.15</ecNumber>
    </submittedName>
</protein>
<dbReference type="PANTHER" id="PTHR12835">
    <property type="entry name" value="BIOTIN PROTEIN LIGASE"/>
    <property type="match status" value="1"/>
</dbReference>
<dbReference type="OrthoDB" id="9807064at2"/>
<feature type="domain" description="BPL/LPL catalytic" evidence="2">
    <location>
        <begin position="1"/>
        <end position="178"/>
    </location>
</feature>
<dbReference type="InterPro" id="IPR004143">
    <property type="entry name" value="BPL_LPL_catalytic"/>
</dbReference>
<name>A0A3N4NZ89_9FLAO</name>
<keyword evidence="1 3" id="KW-0436">Ligase</keyword>
<dbReference type="EC" id="6.3.4.15" evidence="3"/>
<dbReference type="InterPro" id="IPR045864">
    <property type="entry name" value="aa-tRNA-synth_II/BPL/LPL"/>
</dbReference>
<proteinExistence type="predicted"/>
<dbReference type="InterPro" id="IPR004408">
    <property type="entry name" value="Biotin_CoA_COase_ligase"/>
</dbReference>
<dbReference type="Pfam" id="PF03099">
    <property type="entry name" value="BPL_LplA_LipB"/>
    <property type="match status" value="1"/>
</dbReference>
<dbReference type="PROSITE" id="PS51733">
    <property type="entry name" value="BPL_LPL_CATALYTIC"/>
    <property type="match status" value="1"/>
</dbReference>
<dbReference type="NCBIfam" id="TIGR00121">
    <property type="entry name" value="birA_ligase"/>
    <property type="match status" value="1"/>
</dbReference>
<dbReference type="GO" id="GO:0004077">
    <property type="term" value="F:biotin--[biotin carboxyl-carrier protein] ligase activity"/>
    <property type="evidence" value="ECO:0007669"/>
    <property type="project" value="UniProtKB-EC"/>
</dbReference>
<dbReference type="AlphaFoldDB" id="A0A3N4NZ89"/>
<dbReference type="Gene3D" id="3.30.930.10">
    <property type="entry name" value="Bira Bifunctional Protein, Domain 2"/>
    <property type="match status" value="1"/>
</dbReference>
<evidence type="ECO:0000313" key="3">
    <source>
        <dbReference type="EMBL" id="RPD99538.1"/>
    </source>
</evidence>
<evidence type="ECO:0000313" key="4">
    <source>
        <dbReference type="Proteomes" id="UP000270856"/>
    </source>
</evidence>
<dbReference type="RefSeq" id="WP_123896503.1">
    <property type="nucleotide sequence ID" value="NZ_RPFJ01000003.1"/>
</dbReference>
<accession>A0A3N4NZ89</accession>
<sequence>MKIVKLNAIDSTNIYLRNLIKKSDVKDATVVVANEQLNGRGQGDNIWISEKGKNLTFSVLIRFDNLNVAHQHILNYSISIAIYNVLRYYIPDKLSVKWPNDILSAGKKICGVLSECVIKSSLVNYAIVGIGLNVNQVKFSKGLTQATSLRLILNKEIDKDELLEKILMEIQYQLISVRKQEYKKIKNQYEKILYKKGVPSMFITTSDEQKFLGKIVGTSLMGNLIVELEDETLKEFGIREIKFA</sequence>
<dbReference type="CDD" id="cd16442">
    <property type="entry name" value="BPL"/>
    <property type="match status" value="1"/>
</dbReference>
<comment type="caution">
    <text evidence="3">The sequence shown here is derived from an EMBL/GenBank/DDBJ whole genome shotgun (WGS) entry which is preliminary data.</text>
</comment>
<dbReference type="Proteomes" id="UP000270856">
    <property type="component" value="Unassembled WGS sequence"/>
</dbReference>
<reference evidence="3 4" key="1">
    <citation type="submission" date="2018-11" db="EMBL/GenBank/DDBJ databases">
        <title>Aureibaculum marinum gen. nov., sp. nov., a member of the family Flavobacteriaceae isolated from the Bohai Sea.</title>
        <authorList>
            <person name="Ji X."/>
        </authorList>
    </citation>
    <scope>NUCLEOTIDE SEQUENCE [LARGE SCALE GENOMIC DNA]</scope>
    <source>
        <strain evidence="3 4">BH-SD17</strain>
    </source>
</reference>